<keyword evidence="3" id="KW-1185">Reference proteome</keyword>
<accession>A0ABS2DPV5</accession>
<feature type="region of interest" description="Disordered" evidence="1">
    <location>
        <begin position="241"/>
        <end position="265"/>
    </location>
</feature>
<reference evidence="2 3" key="1">
    <citation type="journal article" date="2021" name="Sci. Rep.">
        <title>The distribution of antibiotic resistance genes in chicken gut microbiota commensals.</title>
        <authorList>
            <person name="Juricova H."/>
            <person name="Matiasovicova J."/>
            <person name="Kubasova T."/>
            <person name="Cejkova D."/>
            <person name="Rychlik I."/>
        </authorList>
    </citation>
    <scope>NUCLEOTIDE SEQUENCE [LARGE SCALE GENOMIC DNA]</scope>
    <source>
        <strain evidence="2 3">An829</strain>
    </source>
</reference>
<sequence length="265" mass="30916">MERKPWQGNGPQRNFDRFDRYENDRADRGDRGDRFGRFDRADRADRFGDRYERREFGGRPRFDNRFENRGENRFDRREDGDRFGGRDRFDRNDRFERADRGDRRQGFSDDRRGGYGQRPRQGQWQQNRSREAFGVRSGPRARAYDERRYVERSDFAKNAVVRIDSDIADFFGSPEAVNKALRLLVDAARVVNFGKPEKAAEETLEPATAAQIFAPEDVDDDEEADYGSDMLALDDEEALDEVEAADEEAPQEALEVSDVEEKSEK</sequence>
<feature type="compositionally biased region" description="Basic and acidic residues" evidence="1">
    <location>
        <begin position="14"/>
        <end position="113"/>
    </location>
</feature>
<evidence type="ECO:0000256" key="1">
    <source>
        <dbReference type="SAM" id="MobiDB-lite"/>
    </source>
</evidence>
<feature type="compositionally biased region" description="Acidic residues" evidence="1">
    <location>
        <begin position="241"/>
        <end position="258"/>
    </location>
</feature>
<organism evidence="2 3">
    <name type="scientific">Sutterella massiliensis</name>
    <dbReference type="NCBI Taxonomy" id="1816689"/>
    <lineage>
        <taxon>Bacteria</taxon>
        <taxon>Pseudomonadati</taxon>
        <taxon>Pseudomonadota</taxon>
        <taxon>Betaproteobacteria</taxon>
        <taxon>Burkholderiales</taxon>
        <taxon>Sutterellaceae</taxon>
        <taxon>Sutterella</taxon>
    </lineage>
</organism>
<dbReference type="RefSeq" id="WP_205101830.1">
    <property type="nucleotide sequence ID" value="NZ_JACJJC010000002.1"/>
</dbReference>
<comment type="caution">
    <text evidence="2">The sequence shown here is derived from an EMBL/GenBank/DDBJ whole genome shotgun (WGS) entry which is preliminary data.</text>
</comment>
<evidence type="ECO:0000313" key="3">
    <source>
        <dbReference type="Proteomes" id="UP000715095"/>
    </source>
</evidence>
<proteinExistence type="predicted"/>
<dbReference type="EMBL" id="JACJJC010000002">
    <property type="protein sequence ID" value="MBM6703370.1"/>
    <property type="molecule type" value="Genomic_DNA"/>
</dbReference>
<feature type="compositionally biased region" description="Low complexity" evidence="1">
    <location>
        <begin position="117"/>
        <end position="127"/>
    </location>
</feature>
<name>A0ABS2DPV5_9BURK</name>
<feature type="region of interest" description="Disordered" evidence="1">
    <location>
        <begin position="1"/>
        <end position="141"/>
    </location>
</feature>
<evidence type="ECO:0000313" key="2">
    <source>
        <dbReference type="EMBL" id="MBM6703370.1"/>
    </source>
</evidence>
<gene>
    <name evidence="2" type="ORF">H6A60_02460</name>
</gene>
<dbReference type="Proteomes" id="UP000715095">
    <property type="component" value="Unassembled WGS sequence"/>
</dbReference>
<protein>
    <submittedName>
        <fullName evidence="2">Uncharacterized protein</fullName>
    </submittedName>
</protein>